<dbReference type="InterPro" id="IPR013094">
    <property type="entry name" value="AB_hydrolase_3"/>
</dbReference>
<dbReference type="InterPro" id="IPR050300">
    <property type="entry name" value="GDXG_lipolytic_enzyme"/>
</dbReference>
<dbReference type="STRING" id="10195.A0A3M7SKL9"/>
<reference evidence="3 4" key="1">
    <citation type="journal article" date="2018" name="Sci. Rep.">
        <title>Genomic signatures of local adaptation to the degree of environmental predictability in rotifers.</title>
        <authorList>
            <person name="Franch-Gras L."/>
            <person name="Hahn C."/>
            <person name="Garcia-Roger E.M."/>
            <person name="Carmona M.J."/>
            <person name="Serra M."/>
            <person name="Gomez A."/>
        </authorList>
    </citation>
    <scope>NUCLEOTIDE SEQUENCE [LARGE SCALE GENOMIC DNA]</scope>
    <source>
        <strain evidence="3">HYR1</strain>
    </source>
</reference>
<dbReference type="Gene3D" id="3.40.50.1820">
    <property type="entry name" value="alpha/beta hydrolase"/>
    <property type="match status" value="1"/>
</dbReference>
<dbReference type="GO" id="GO:0016787">
    <property type="term" value="F:hydrolase activity"/>
    <property type="evidence" value="ECO:0007669"/>
    <property type="project" value="UniProtKB-KW"/>
</dbReference>
<dbReference type="OrthoDB" id="408631at2759"/>
<dbReference type="Pfam" id="PF07859">
    <property type="entry name" value="Abhydrolase_3"/>
    <property type="match status" value="1"/>
</dbReference>
<gene>
    <name evidence="3" type="ORF">BpHYR1_022151</name>
</gene>
<keyword evidence="4" id="KW-1185">Reference proteome</keyword>
<organism evidence="3 4">
    <name type="scientific">Brachionus plicatilis</name>
    <name type="common">Marine rotifer</name>
    <name type="synonym">Brachionus muelleri</name>
    <dbReference type="NCBI Taxonomy" id="10195"/>
    <lineage>
        <taxon>Eukaryota</taxon>
        <taxon>Metazoa</taxon>
        <taxon>Spiralia</taxon>
        <taxon>Gnathifera</taxon>
        <taxon>Rotifera</taxon>
        <taxon>Eurotatoria</taxon>
        <taxon>Monogononta</taxon>
        <taxon>Pseudotrocha</taxon>
        <taxon>Ploima</taxon>
        <taxon>Brachionidae</taxon>
        <taxon>Brachionus</taxon>
    </lineage>
</organism>
<dbReference type="EMBL" id="REGN01001208">
    <property type="protein sequence ID" value="RNA36272.1"/>
    <property type="molecule type" value="Genomic_DNA"/>
</dbReference>
<proteinExistence type="predicted"/>
<dbReference type="InterPro" id="IPR029058">
    <property type="entry name" value="AB_hydrolase_fold"/>
</dbReference>
<dbReference type="AlphaFoldDB" id="A0A3M7SKL9"/>
<evidence type="ECO:0000259" key="2">
    <source>
        <dbReference type="Pfam" id="PF07859"/>
    </source>
</evidence>
<accession>A0A3M7SKL9</accession>
<keyword evidence="1" id="KW-0378">Hydrolase</keyword>
<evidence type="ECO:0000313" key="4">
    <source>
        <dbReference type="Proteomes" id="UP000276133"/>
    </source>
</evidence>
<dbReference type="Proteomes" id="UP000276133">
    <property type="component" value="Unassembled WGS sequence"/>
</dbReference>
<protein>
    <submittedName>
        <fullName evidence="3">Carboxylesterase-like</fullName>
    </submittedName>
</protein>
<dbReference type="PANTHER" id="PTHR48081">
    <property type="entry name" value="AB HYDROLASE SUPERFAMILY PROTEIN C4A8.06C"/>
    <property type="match status" value="1"/>
</dbReference>
<sequence length="319" mass="35793">MQQNEFELDEQMAQETKDFVVSSLKIIRPSQVPNIDVNLSRKARAANTAKVLSKLNFENLVKLEVLVKNSADGHEIPVSIFTPKDCVADAPITVFYHGGGWTFGSRDSHYHAVASCATLTKTIWASVEYRLAPENKFLVQIGDCENALRWILDNKASIGSQNSKVGVSGDSAGGHYAAILAHQFKKELDYQILVYPCVDLITVYDSYAKYSKDCYLINPVLINFFINNLMDEKDVGMPRASPLFYQDFEDLPKCLIICAELDPLVDQSVAYEKKLRQNKVECVLYQVNGTVHGFFHNGVFLPHAFGQAVRQIADFIEKL</sequence>
<evidence type="ECO:0000313" key="3">
    <source>
        <dbReference type="EMBL" id="RNA36272.1"/>
    </source>
</evidence>
<dbReference type="PANTHER" id="PTHR48081:SF8">
    <property type="entry name" value="ALPHA_BETA HYDROLASE FOLD-3 DOMAIN-CONTAINING PROTEIN-RELATED"/>
    <property type="match status" value="1"/>
</dbReference>
<comment type="caution">
    <text evidence="3">The sequence shown here is derived from an EMBL/GenBank/DDBJ whole genome shotgun (WGS) entry which is preliminary data.</text>
</comment>
<evidence type="ECO:0000256" key="1">
    <source>
        <dbReference type="ARBA" id="ARBA00022801"/>
    </source>
</evidence>
<dbReference type="SUPFAM" id="SSF53474">
    <property type="entry name" value="alpha/beta-Hydrolases"/>
    <property type="match status" value="1"/>
</dbReference>
<name>A0A3M7SKL9_BRAPC</name>
<feature type="domain" description="Alpha/beta hydrolase fold-3" evidence="2">
    <location>
        <begin position="94"/>
        <end position="295"/>
    </location>
</feature>